<keyword evidence="2" id="KW-1185">Reference proteome</keyword>
<dbReference type="AlphaFoldDB" id="A0A0P6XP52"/>
<reference evidence="1 2" key="1">
    <citation type="submission" date="2015-07" db="EMBL/GenBank/DDBJ databases">
        <title>Whole genome sequence of Herpetosiphon geysericola DSM 7119.</title>
        <authorList>
            <person name="Hemp J."/>
            <person name="Ward L.M."/>
            <person name="Pace L.A."/>
            <person name="Fischer W.W."/>
        </authorList>
    </citation>
    <scope>NUCLEOTIDE SEQUENCE [LARGE SCALE GENOMIC DNA]</scope>
    <source>
        <strain evidence="1 2">DSM 7119</strain>
    </source>
</reference>
<protein>
    <submittedName>
        <fullName evidence="1">Uncharacterized protein</fullName>
    </submittedName>
</protein>
<sequence>MDTALPLISIRDMYNQSLPFGSLWRDQAALLVFLRHPGCAVCRSNLLDLYEYTTAFRMLDINLAVITMAQPAAAQAFARLYRLPIPIYSDPERQIYRATGFGEGSLYQVASPQVLLHQAWQFLQGHWVGGGQGQSLTQYGGHALIKARATAPSYIHVANPIYRYPAWQSVLEYTQKRFYASEEPMPTLARQLA</sequence>
<dbReference type="STRING" id="70996.SE18_18005"/>
<dbReference type="Pfam" id="PF13911">
    <property type="entry name" value="AhpC-TSA_2"/>
    <property type="match status" value="1"/>
</dbReference>
<comment type="caution">
    <text evidence="1">The sequence shown here is derived from an EMBL/GenBank/DDBJ whole genome shotgun (WGS) entry which is preliminary data.</text>
</comment>
<dbReference type="InterPro" id="IPR032801">
    <property type="entry name" value="PXL2A/B/C"/>
</dbReference>
<dbReference type="RefSeq" id="WP_054535836.1">
    <property type="nucleotide sequence ID" value="NZ_LGKP01000025.1"/>
</dbReference>
<dbReference type="InterPro" id="IPR036249">
    <property type="entry name" value="Thioredoxin-like_sf"/>
</dbReference>
<dbReference type="Proteomes" id="UP000050277">
    <property type="component" value="Unassembled WGS sequence"/>
</dbReference>
<dbReference type="EMBL" id="LGKP01000025">
    <property type="protein sequence ID" value="KPL85512.1"/>
    <property type="molecule type" value="Genomic_DNA"/>
</dbReference>
<dbReference type="Gene3D" id="3.40.30.10">
    <property type="entry name" value="Glutaredoxin"/>
    <property type="match status" value="1"/>
</dbReference>
<proteinExistence type="predicted"/>
<gene>
    <name evidence="1" type="ORF">SE18_18005</name>
</gene>
<dbReference type="OrthoDB" id="200319at2"/>
<evidence type="ECO:0000313" key="2">
    <source>
        <dbReference type="Proteomes" id="UP000050277"/>
    </source>
</evidence>
<accession>A0A0P6XP52</accession>
<organism evidence="1 2">
    <name type="scientific">Herpetosiphon geysericola</name>
    <dbReference type="NCBI Taxonomy" id="70996"/>
    <lineage>
        <taxon>Bacteria</taxon>
        <taxon>Bacillati</taxon>
        <taxon>Chloroflexota</taxon>
        <taxon>Chloroflexia</taxon>
        <taxon>Herpetosiphonales</taxon>
        <taxon>Herpetosiphonaceae</taxon>
        <taxon>Herpetosiphon</taxon>
    </lineage>
</organism>
<dbReference type="PANTHER" id="PTHR28630">
    <property type="match status" value="1"/>
</dbReference>
<dbReference type="SUPFAM" id="SSF52833">
    <property type="entry name" value="Thioredoxin-like"/>
    <property type="match status" value="1"/>
</dbReference>
<dbReference type="PANTHER" id="PTHR28630:SF3">
    <property type="entry name" value="PEROXIREDOXIN-LIKE 2C"/>
    <property type="match status" value="1"/>
</dbReference>
<name>A0A0P6XP52_9CHLR</name>
<evidence type="ECO:0000313" key="1">
    <source>
        <dbReference type="EMBL" id="KPL85512.1"/>
    </source>
</evidence>